<dbReference type="EMBL" id="CT868654">
    <property type="protein sequence ID" value="CAK89461.1"/>
    <property type="molecule type" value="Genomic_DNA"/>
</dbReference>
<dbReference type="InParanoid" id="A0E2E4"/>
<sequence length="42" mass="4743">MSKQMELVIIQQSNKLSRIGMTINFSSEIEVVNGVIHNDNKP</sequence>
<dbReference type="AlphaFoldDB" id="A0E2E4"/>
<organism evidence="1 2">
    <name type="scientific">Paramecium tetraurelia</name>
    <dbReference type="NCBI Taxonomy" id="5888"/>
    <lineage>
        <taxon>Eukaryota</taxon>
        <taxon>Sar</taxon>
        <taxon>Alveolata</taxon>
        <taxon>Ciliophora</taxon>
        <taxon>Intramacronucleata</taxon>
        <taxon>Oligohymenophorea</taxon>
        <taxon>Peniculida</taxon>
        <taxon>Parameciidae</taxon>
        <taxon>Paramecium</taxon>
    </lineage>
</organism>
<name>A0E2E4_PARTE</name>
<protein>
    <submittedName>
        <fullName evidence="1">Uncharacterized protein</fullName>
    </submittedName>
</protein>
<evidence type="ECO:0000313" key="2">
    <source>
        <dbReference type="Proteomes" id="UP000000600"/>
    </source>
</evidence>
<dbReference type="RefSeq" id="XP_052287159.1">
    <property type="nucleotide sequence ID" value="XM_052431183.1"/>
</dbReference>
<dbReference type="Proteomes" id="UP000000600">
    <property type="component" value="Unassembled WGS sequence"/>
</dbReference>
<gene>
    <name evidence="1" type="ORF">GSPATT00022633001</name>
</gene>
<evidence type="ECO:0000313" key="1">
    <source>
        <dbReference type="EMBL" id="CAK89461.1"/>
    </source>
</evidence>
<keyword evidence="2" id="KW-1185">Reference proteome</keyword>
<accession>A0E2E4</accession>
<proteinExistence type="predicted"/>
<dbReference type="HOGENOM" id="CLU_3261673_0_0_1"/>
<dbReference type="GeneID" id="76803719"/>
<reference evidence="1 2" key="1">
    <citation type="journal article" date="2006" name="Nature">
        <title>Global trends of whole-genome duplications revealed by the ciliate Paramecium tetraurelia.</title>
        <authorList>
            <consortium name="Genoscope"/>
            <person name="Aury J.-M."/>
            <person name="Jaillon O."/>
            <person name="Duret L."/>
            <person name="Noel B."/>
            <person name="Jubin C."/>
            <person name="Porcel B.M."/>
            <person name="Segurens B."/>
            <person name="Daubin V."/>
            <person name="Anthouard V."/>
            <person name="Aiach N."/>
            <person name="Arnaiz O."/>
            <person name="Billaut A."/>
            <person name="Beisson J."/>
            <person name="Blanc I."/>
            <person name="Bouhouche K."/>
            <person name="Camara F."/>
            <person name="Duharcourt S."/>
            <person name="Guigo R."/>
            <person name="Gogendeau D."/>
            <person name="Katinka M."/>
            <person name="Keller A.-M."/>
            <person name="Kissmehl R."/>
            <person name="Klotz C."/>
            <person name="Koll F."/>
            <person name="Le Moue A."/>
            <person name="Lepere C."/>
            <person name="Malinsky S."/>
            <person name="Nowacki M."/>
            <person name="Nowak J.K."/>
            <person name="Plattner H."/>
            <person name="Poulain J."/>
            <person name="Ruiz F."/>
            <person name="Serrano V."/>
            <person name="Zagulski M."/>
            <person name="Dessen P."/>
            <person name="Betermier M."/>
            <person name="Weissenbach J."/>
            <person name="Scarpelli C."/>
            <person name="Schachter V."/>
            <person name="Sperling L."/>
            <person name="Meyer E."/>
            <person name="Cohen J."/>
            <person name="Wincker P."/>
        </authorList>
    </citation>
    <scope>NUCLEOTIDE SEQUENCE [LARGE SCALE GENOMIC DNA]</scope>
    <source>
        <strain evidence="1 2">Stock d4-2</strain>
    </source>
</reference>